<reference evidence="1 2" key="1">
    <citation type="submission" date="2021-04" db="EMBL/GenBank/DDBJ databases">
        <authorList>
            <person name="Bliznina A."/>
        </authorList>
    </citation>
    <scope>NUCLEOTIDE SEQUENCE [LARGE SCALE GENOMIC DNA]</scope>
</reference>
<sequence>MLLFGGNPGIEEYQNDRMCDFWCFQALNEDPAEIMLKLRGLLLEAEFLEIKAKSPTEALTLLRSEKSVDLLSRETRESLAAQIFESSDESAWSIRSCTFSQLMKFLNEDLVEPRSNLQQLISNSIDIVTN</sequence>
<keyword evidence="2" id="KW-1185">Reference proteome</keyword>
<accession>A0ABN7T3A1</accession>
<proteinExistence type="predicted"/>
<name>A0ABN7T3A1_OIKDI</name>
<evidence type="ECO:0000313" key="1">
    <source>
        <dbReference type="EMBL" id="CAG5112280.1"/>
    </source>
</evidence>
<gene>
    <name evidence="1" type="ORF">OKIOD_LOCUS15275</name>
</gene>
<organism evidence="1 2">
    <name type="scientific">Oikopleura dioica</name>
    <name type="common">Tunicate</name>
    <dbReference type="NCBI Taxonomy" id="34765"/>
    <lineage>
        <taxon>Eukaryota</taxon>
        <taxon>Metazoa</taxon>
        <taxon>Chordata</taxon>
        <taxon>Tunicata</taxon>
        <taxon>Appendicularia</taxon>
        <taxon>Copelata</taxon>
        <taxon>Oikopleuridae</taxon>
        <taxon>Oikopleura</taxon>
    </lineage>
</organism>
<dbReference type="EMBL" id="OU015567">
    <property type="protein sequence ID" value="CAG5112280.1"/>
    <property type="molecule type" value="Genomic_DNA"/>
</dbReference>
<evidence type="ECO:0000313" key="2">
    <source>
        <dbReference type="Proteomes" id="UP001158576"/>
    </source>
</evidence>
<dbReference type="Proteomes" id="UP001158576">
    <property type="component" value="Chromosome 2"/>
</dbReference>
<protein>
    <submittedName>
        <fullName evidence="1">Oidioi.mRNA.OKI2018_I69.chr2.g6510.t1.cds</fullName>
    </submittedName>
</protein>